<feature type="transmembrane region" description="Helical" evidence="4">
    <location>
        <begin position="209"/>
        <end position="230"/>
    </location>
</feature>
<comment type="subcellular location">
    <subcellularLocation>
        <location evidence="1">Membrane</location>
        <topology evidence="1">Multi-pass membrane protein</topology>
    </subcellularLocation>
</comment>
<feature type="transmembrane region" description="Helical" evidence="4">
    <location>
        <begin position="267"/>
        <end position="287"/>
    </location>
</feature>
<dbReference type="SUPFAM" id="SSF103473">
    <property type="entry name" value="MFS general substrate transporter"/>
    <property type="match status" value="1"/>
</dbReference>
<feature type="transmembrane region" description="Helical" evidence="4">
    <location>
        <begin position="459"/>
        <end position="482"/>
    </location>
</feature>
<feature type="transmembrane region" description="Helical" evidence="4">
    <location>
        <begin position="350"/>
        <end position="371"/>
    </location>
</feature>
<dbReference type="Pfam" id="PF07690">
    <property type="entry name" value="MFS_1"/>
    <property type="match status" value="1"/>
</dbReference>
<feature type="transmembrane region" description="Helical" evidence="4">
    <location>
        <begin position="405"/>
        <end position="427"/>
    </location>
</feature>
<proteinExistence type="inferred from homology"/>
<dbReference type="InterPro" id="IPR020846">
    <property type="entry name" value="MFS_dom"/>
</dbReference>
<evidence type="ECO:0000256" key="3">
    <source>
        <dbReference type="SAM" id="MobiDB-lite"/>
    </source>
</evidence>
<keyword evidence="4" id="KW-1133">Transmembrane helix</keyword>
<protein>
    <recommendedName>
        <fullName evidence="5">Major facilitator superfamily (MFS) profile domain-containing protein</fullName>
    </recommendedName>
</protein>
<feature type="transmembrane region" description="Helical" evidence="4">
    <location>
        <begin position="488"/>
        <end position="509"/>
    </location>
</feature>
<feature type="transmembrane region" description="Helical" evidence="4">
    <location>
        <begin position="236"/>
        <end position="255"/>
    </location>
</feature>
<feature type="transmembrane region" description="Helical" evidence="4">
    <location>
        <begin position="315"/>
        <end position="338"/>
    </location>
</feature>
<reference evidence="6 7" key="1">
    <citation type="submission" date="2014-09" db="EMBL/GenBank/DDBJ databases">
        <authorList>
            <person name="Ellenberger Sabrina"/>
        </authorList>
    </citation>
    <scope>NUCLEOTIDE SEQUENCE [LARGE SCALE GENOMIC DNA]</scope>
    <source>
        <strain evidence="6 7">CBS 412.66</strain>
    </source>
</reference>
<accession>A0A0B7NMF4</accession>
<dbReference type="AlphaFoldDB" id="A0A0B7NMF4"/>
<dbReference type="Proteomes" id="UP000054107">
    <property type="component" value="Unassembled WGS sequence"/>
</dbReference>
<dbReference type="InterPro" id="IPR050327">
    <property type="entry name" value="Proton-linked_MCT"/>
</dbReference>
<dbReference type="GO" id="GO:0016020">
    <property type="term" value="C:membrane"/>
    <property type="evidence" value="ECO:0007669"/>
    <property type="project" value="UniProtKB-SubCell"/>
</dbReference>
<name>A0A0B7NMF4_9FUNG</name>
<evidence type="ECO:0000259" key="5">
    <source>
        <dbReference type="PROSITE" id="PS50850"/>
    </source>
</evidence>
<dbReference type="PANTHER" id="PTHR11360">
    <property type="entry name" value="MONOCARBOXYLATE TRANSPORTER"/>
    <property type="match status" value="1"/>
</dbReference>
<dbReference type="GO" id="GO:0022857">
    <property type="term" value="F:transmembrane transporter activity"/>
    <property type="evidence" value="ECO:0007669"/>
    <property type="project" value="InterPro"/>
</dbReference>
<sequence length="521" mass="57573">MRDSSIPKLPNINFGNDSRSSLDDSSTVLSSSQISNVSTINSQQPTRLERLLKAGSLSDSGYISEKKKEEAIYSDSEELTIAEEQLDETEDPYRWAILVGGFLAQAISMCTLSSWEIYSRLSTHRIRYSVMQDYFDRQVFRGSVDVTELSFVGTIGFAFCGLMGPITPFFMSLVGARWVLFFGTVLISAGLILASFSTQVWQLYITQSVMHGMGAALLYIVSMSISPQWFVKRRGFAMGVMVSGSGIGGLIMPFVMTMLNETLGGVWCYRVLGIITFVVSLIATMLLREKPGIPNAKKIQLKDMIDLSICKDRKFIIWCIAGNLSMLSYFVPAFFLPSHATKIGLSPNQGSILVAVFSAVNVLGRIISGFLGDHVGVVNVDIVFLFICGLSSLFIWTFANSFITLMIFILIYGFMSGAVFSLCKFIVQFELDIPSNIQVLIVAPITATITGMERYPSGICLYLFFMTGARFGPSLAGAIQAATNKHSFFAHQMFTGLAFILSAFVTMYLKYKLKPKMMTKV</sequence>
<dbReference type="PROSITE" id="PS50850">
    <property type="entry name" value="MFS"/>
    <property type="match status" value="1"/>
</dbReference>
<comment type="similarity">
    <text evidence="2">Belongs to the major facilitator superfamily. Monocarboxylate porter (TC 2.A.1.13) family.</text>
</comment>
<keyword evidence="7" id="KW-1185">Reference proteome</keyword>
<feature type="region of interest" description="Disordered" evidence="3">
    <location>
        <begin position="1"/>
        <end position="21"/>
    </location>
</feature>
<evidence type="ECO:0000256" key="1">
    <source>
        <dbReference type="ARBA" id="ARBA00004141"/>
    </source>
</evidence>
<feature type="transmembrane region" description="Helical" evidence="4">
    <location>
        <begin position="139"/>
        <end position="166"/>
    </location>
</feature>
<dbReference type="InterPro" id="IPR036259">
    <property type="entry name" value="MFS_trans_sf"/>
</dbReference>
<dbReference type="OrthoDB" id="6499973at2759"/>
<evidence type="ECO:0000256" key="2">
    <source>
        <dbReference type="ARBA" id="ARBA00006727"/>
    </source>
</evidence>
<dbReference type="STRING" id="35722.A0A0B7NMF4"/>
<dbReference type="PANTHER" id="PTHR11360:SF315">
    <property type="entry name" value="TRANSPORTER MCH2-RELATED"/>
    <property type="match status" value="1"/>
</dbReference>
<dbReference type="Gene3D" id="1.20.1250.20">
    <property type="entry name" value="MFS general substrate transporter like domains"/>
    <property type="match status" value="2"/>
</dbReference>
<dbReference type="EMBL" id="LN733169">
    <property type="protein sequence ID" value="CEP16503.1"/>
    <property type="molecule type" value="Genomic_DNA"/>
</dbReference>
<feature type="transmembrane region" description="Helical" evidence="4">
    <location>
        <begin position="178"/>
        <end position="197"/>
    </location>
</feature>
<gene>
    <name evidence="6" type="primary">PARPA_10769.1 scaffold 41684</name>
</gene>
<keyword evidence="4" id="KW-0812">Transmembrane</keyword>
<dbReference type="InterPro" id="IPR011701">
    <property type="entry name" value="MFS"/>
</dbReference>
<evidence type="ECO:0000313" key="7">
    <source>
        <dbReference type="Proteomes" id="UP000054107"/>
    </source>
</evidence>
<organism evidence="6 7">
    <name type="scientific">Parasitella parasitica</name>
    <dbReference type="NCBI Taxonomy" id="35722"/>
    <lineage>
        <taxon>Eukaryota</taxon>
        <taxon>Fungi</taxon>
        <taxon>Fungi incertae sedis</taxon>
        <taxon>Mucoromycota</taxon>
        <taxon>Mucoromycotina</taxon>
        <taxon>Mucoromycetes</taxon>
        <taxon>Mucorales</taxon>
        <taxon>Mucorineae</taxon>
        <taxon>Mucoraceae</taxon>
        <taxon>Parasitella</taxon>
    </lineage>
</organism>
<feature type="transmembrane region" description="Helical" evidence="4">
    <location>
        <begin position="377"/>
        <end position="398"/>
    </location>
</feature>
<feature type="domain" description="Major facilitator superfamily (MFS) profile" evidence="5">
    <location>
        <begin position="94"/>
        <end position="514"/>
    </location>
</feature>
<keyword evidence="4" id="KW-0472">Membrane</keyword>
<evidence type="ECO:0000256" key="4">
    <source>
        <dbReference type="SAM" id="Phobius"/>
    </source>
</evidence>
<evidence type="ECO:0000313" key="6">
    <source>
        <dbReference type="EMBL" id="CEP16503.1"/>
    </source>
</evidence>